<reference evidence="1 2" key="1">
    <citation type="submission" date="2018-08" db="EMBL/GenBank/DDBJ databases">
        <title>A genome reference for cultivated species of the human gut microbiota.</title>
        <authorList>
            <person name="Zou Y."/>
            <person name="Xue W."/>
            <person name="Luo G."/>
        </authorList>
    </citation>
    <scope>NUCLEOTIDE SEQUENCE [LARGE SCALE GENOMIC DNA]</scope>
    <source>
        <strain evidence="1 2">AF25-11</strain>
    </source>
</reference>
<gene>
    <name evidence="1" type="ORF">DWY33_07655</name>
</gene>
<comment type="caution">
    <text evidence="1">The sequence shown here is derived from an EMBL/GenBank/DDBJ whole genome shotgun (WGS) entry which is preliminary data.</text>
</comment>
<keyword evidence="1" id="KW-0238">DNA-binding</keyword>
<evidence type="ECO:0000313" key="2">
    <source>
        <dbReference type="Proteomes" id="UP000283652"/>
    </source>
</evidence>
<accession>A0A412F0U1</accession>
<dbReference type="Pfam" id="PF20063">
    <property type="entry name" value="DUF6462"/>
    <property type="match status" value="1"/>
</dbReference>
<name>A0A412F0U1_9FIRM</name>
<dbReference type="InterPro" id="IPR045591">
    <property type="entry name" value="DUF6462"/>
</dbReference>
<dbReference type="EMBL" id="QRUK01000011">
    <property type="protein sequence ID" value="RGR58940.1"/>
    <property type="molecule type" value="Genomic_DNA"/>
</dbReference>
<dbReference type="Proteomes" id="UP000283652">
    <property type="component" value="Unassembled WGS sequence"/>
</dbReference>
<sequence length="63" mass="7292">MTVSQFQNTELLTLQQACECTSLGRTKLREVAKEAQAERKIGKSYRIRKDILLNYIEENCKAE</sequence>
<protein>
    <submittedName>
        <fullName evidence="1">DNA-binding protein</fullName>
    </submittedName>
</protein>
<evidence type="ECO:0000313" key="1">
    <source>
        <dbReference type="EMBL" id="RGR58940.1"/>
    </source>
</evidence>
<proteinExistence type="predicted"/>
<dbReference type="AlphaFoldDB" id="A0A412F0U1"/>
<dbReference type="RefSeq" id="WP_118398336.1">
    <property type="nucleotide sequence ID" value="NZ_QRUK01000011.1"/>
</dbReference>
<organism evidence="1 2">
    <name type="scientific">Dorea formicigenerans</name>
    <dbReference type="NCBI Taxonomy" id="39486"/>
    <lineage>
        <taxon>Bacteria</taxon>
        <taxon>Bacillati</taxon>
        <taxon>Bacillota</taxon>
        <taxon>Clostridia</taxon>
        <taxon>Lachnospirales</taxon>
        <taxon>Lachnospiraceae</taxon>
        <taxon>Dorea</taxon>
    </lineage>
</organism>
<dbReference type="GO" id="GO:0003677">
    <property type="term" value="F:DNA binding"/>
    <property type="evidence" value="ECO:0007669"/>
    <property type="project" value="UniProtKB-KW"/>
</dbReference>